<sequence length="203" mass="23313">MDTWLPALPLLLSLLLGLALRTQACDLLDYCRPPRICPNFTHISTNQKYEERLYEPSVWMCTTEEGIDSRAVAEASIRLINFRNYHSWVKGVQINPHTWPSLVSVNIVENRLELSLCWMVPPGVTVSGYRQVTVKTIPRTAMFVRSFSGIPTFENSGLNALRLMEDLLSDGKRFDRTVFFRASYDSPFGIIFFKHNEIWIPKA</sequence>
<dbReference type="Proteomes" id="UP000694523">
    <property type="component" value="Unplaced"/>
</dbReference>
<evidence type="ECO:0000313" key="4">
    <source>
        <dbReference type="Proteomes" id="UP000694523"/>
    </source>
</evidence>
<name>A0A8C6SC89_9GOBI</name>
<protein>
    <recommendedName>
        <fullName evidence="5">Heme-binding protein 2</fullName>
    </recommendedName>
</protein>
<feature type="signal peptide" evidence="2">
    <location>
        <begin position="1"/>
        <end position="24"/>
    </location>
</feature>
<comment type="similarity">
    <text evidence="1">Belongs to the HEBP family.</text>
</comment>
<accession>A0A8C6SC89</accession>
<reference evidence="3" key="1">
    <citation type="submission" date="2025-08" db="UniProtKB">
        <authorList>
            <consortium name="Ensembl"/>
        </authorList>
    </citation>
    <scope>IDENTIFICATION</scope>
</reference>
<keyword evidence="2" id="KW-0732">Signal</keyword>
<evidence type="ECO:0000256" key="2">
    <source>
        <dbReference type="SAM" id="SignalP"/>
    </source>
</evidence>
<dbReference type="InterPro" id="IPR006917">
    <property type="entry name" value="SOUL_heme-bd"/>
</dbReference>
<dbReference type="PANTHER" id="PTHR11220:SF69">
    <property type="entry name" value="HEME-BINDING PROTEIN 2"/>
    <property type="match status" value="1"/>
</dbReference>
<reference evidence="3" key="2">
    <citation type="submission" date="2025-09" db="UniProtKB">
        <authorList>
            <consortium name="Ensembl"/>
        </authorList>
    </citation>
    <scope>IDENTIFICATION</scope>
</reference>
<dbReference type="Ensembl" id="ENSNMLT00000004615.1">
    <property type="protein sequence ID" value="ENSNMLP00000004025.1"/>
    <property type="gene ID" value="ENSNMLG00000002962.1"/>
</dbReference>
<organism evidence="3 4">
    <name type="scientific">Neogobius melanostomus</name>
    <name type="common">round goby</name>
    <dbReference type="NCBI Taxonomy" id="47308"/>
    <lineage>
        <taxon>Eukaryota</taxon>
        <taxon>Metazoa</taxon>
        <taxon>Chordata</taxon>
        <taxon>Craniata</taxon>
        <taxon>Vertebrata</taxon>
        <taxon>Euteleostomi</taxon>
        <taxon>Actinopterygii</taxon>
        <taxon>Neopterygii</taxon>
        <taxon>Teleostei</taxon>
        <taxon>Neoteleostei</taxon>
        <taxon>Acanthomorphata</taxon>
        <taxon>Gobiaria</taxon>
        <taxon>Gobiiformes</taxon>
        <taxon>Gobioidei</taxon>
        <taxon>Gobiidae</taxon>
        <taxon>Benthophilinae</taxon>
        <taxon>Neogobiini</taxon>
        <taxon>Neogobius</taxon>
    </lineage>
</organism>
<evidence type="ECO:0008006" key="5">
    <source>
        <dbReference type="Google" id="ProtNLM"/>
    </source>
</evidence>
<dbReference type="Gene3D" id="3.20.80.10">
    <property type="entry name" value="Regulatory factor, effector binding domain"/>
    <property type="match status" value="1"/>
</dbReference>
<feature type="chain" id="PRO_5034870555" description="Heme-binding protein 2" evidence="2">
    <location>
        <begin position="25"/>
        <end position="203"/>
    </location>
</feature>
<dbReference type="Pfam" id="PF04832">
    <property type="entry name" value="SOUL"/>
    <property type="match status" value="1"/>
</dbReference>
<evidence type="ECO:0000313" key="3">
    <source>
        <dbReference type="Ensembl" id="ENSNMLP00000004025.1"/>
    </source>
</evidence>
<evidence type="ECO:0000256" key="1">
    <source>
        <dbReference type="ARBA" id="ARBA00009817"/>
    </source>
</evidence>
<dbReference type="InterPro" id="IPR011256">
    <property type="entry name" value="Reg_factor_effector_dom_sf"/>
</dbReference>
<dbReference type="GO" id="GO:0020037">
    <property type="term" value="F:heme binding"/>
    <property type="evidence" value="ECO:0007669"/>
    <property type="project" value="TreeGrafter"/>
</dbReference>
<dbReference type="GO" id="GO:0005737">
    <property type="term" value="C:cytoplasm"/>
    <property type="evidence" value="ECO:0007669"/>
    <property type="project" value="TreeGrafter"/>
</dbReference>
<dbReference type="AlphaFoldDB" id="A0A8C6SC89"/>
<dbReference type="PANTHER" id="PTHR11220">
    <property type="entry name" value="HEME-BINDING PROTEIN-RELATED"/>
    <property type="match status" value="1"/>
</dbReference>
<keyword evidence="4" id="KW-1185">Reference proteome</keyword>
<proteinExistence type="inferred from homology"/>
<dbReference type="SUPFAM" id="SSF55136">
    <property type="entry name" value="Probable bacterial effector-binding domain"/>
    <property type="match status" value="1"/>
</dbReference>